<evidence type="ECO:0000313" key="14">
    <source>
        <dbReference type="Proteomes" id="UP000031408"/>
    </source>
</evidence>
<dbReference type="PROSITE" id="PS51257">
    <property type="entry name" value="PROKAR_LIPOPROTEIN"/>
    <property type="match status" value="1"/>
</dbReference>
<dbReference type="STRING" id="1349421.OI18_02060"/>
<dbReference type="InterPro" id="IPR011712">
    <property type="entry name" value="Sig_transdc_His_kin_sub3_dim/P"/>
</dbReference>
<evidence type="ECO:0000256" key="7">
    <source>
        <dbReference type="ARBA" id="ARBA00022840"/>
    </source>
</evidence>
<keyword evidence="10" id="KW-0812">Transmembrane</keyword>
<dbReference type="InterPro" id="IPR050482">
    <property type="entry name" value="Sensor_HK_TwoCompSys"/>
</dbReference>
<sequence>MKKVQFWLLVVLVACSNQALSQDTATQRILSAKDDSVKVVQLADHAYKVSGTDKKKGLELYAELMRLSRKLNYQYWIGMSWYNIGYVHARAADDKEAMRNFDSALVYLKRTDRLDMTSYCHLNIASLAGRLGDTDKKMQHLNAVIALLQNSKHTQTLNYTYNSLGVLYFNLDDYDTGLTYFRKAESMARQTKDTMNLVDALHGIVNCLSSQKKFVDAEPYGKEALAMAYRTANKDYLTVAHTAVSELYYKWGKAPQVLMHAKKIVEYATETQNVQYQLIGTMGLADGYLLAKDYKASIANYNMALQLGSEKGAVIQLDDIYKGLSEAYSQTGQPGKALESYKKFITYRDSANNEKVKKHSVDLDKKYQLAQKEKALSENQLQLALKDLQLAMNTNYVIYAVSALAVALLVVGLLLLRSKYRRLNHAKELNRIRHEKELHLLQALMQGEEQERGRIAKELHDGVAGMLAASKMHLSSMPGQGAISDTDGYRQGMFLLNEATQEIRKTSHNLMPEILLANGLDEALRWYCNNISGDLLSVQYDSWGDLRRYKPGFELSVYRIVQELLGNIIKHSKATQAIVQMSVNENTLSLTVEDNGIGFASGINTKGMGITSVQSRVVAMNGRIEMEASPGNGVSAYLEFDTTGLVEVSRLTGSADPGKAAQLS</sequence>
<feature type="transmembrane region" description="Helical" evidence="10">
    <location>
        <begin position="396"/>
        <end position="416"/>
    </location>
</feature>
<dbReference type="GO" id="GO:0000155">
    <property type="term" value="F:phosphorelay sensor kinase activity"/>
    <property type="evidence" value="ECO:0007669"/>
    <property type="project" value="InterPro"/>
</dbReference>
<dbReference type="GO" id="GO:0046983">
    <property type="term" value="F:protein dimerization activity"/>
    <property type="evidence" value="ECO:0007669"/>
    <property type="project" value="InterPro"/>
</dbReference>
<evidence type="ECO:0000313" key="13">
    <source>
        <dbReference type="EMBL" id="KIC95999.1"/>
    </source>
</evidence>
<keyword evidence="3" id="KW-0597">Phosphoprotein</keyword>
<dbReference type="Pfam" id="PF02518">
    <property type="entry name" value="HATPase_c"/>
    <property type="match status" value="1"/>
</dbReference>
<dbReference type="GO" id="GO:0005524">
    <property type="term" value="F:ATP binding"/>
    <property type="evidence" value="ECO:0007669"/>
    <property type="project" value="UniProtKB-KW"/>
</dbReference>
<dbReference type="SMART" id="SM00387">
    <property type="entry name" value="HATPase_c"/>
    <property type="match status" value="1"/>
</dbReference>
<dbReference type="SUPFAM" id="SSF55874">
    <property type="entry name" value="ATPase domain of HSP90 chaperone/DNA topoisomerase II/histidine kinase"/>
    <property type="match status" value="1"/>
</dbReference>
<keyword evidence="10" id="KW-0472">Membrane</keyword>
<dbReference type="SMART" id="SM00028">
    <property type="entry name" value="TPR"/>
    <property type="match status" value="6"/>
</dbReference>
<evidence type="ECO:0000256" key="4">
    <source>
        <dbReference type="ARBA" id="ARBA00022679"/>
    </source>
</evidence>
<feature type="repeat" description="TPR" evidence="9">
    <location>
        <begin position="158"/>
        <end position="191"/>
    </location>
</feature>
<name>A0A0C1IZT5_9BACT</name>
<proteinExistence type="predicted"/>
<comment type="catalytic activity">
    <reaction evidence="1">
        <text>ATP + protein L-histidine = ADP + protein N-phospho-L-histidine.</text>
        <dbReference type="EC" id="2.7.13.3"/>
    </reaction>
</comment>
<gene>
    <name evidence="13" type="ORF">OI18_02060</name>
</gene>
<dbReference type="GO" id="GO:0016020">
    <property type="term" value="C:membrane"/>
    <property type="evidence" value="ECO:0007669"/>
    <property type="project" value="InterPro"/>
</dbReference>
<keyword evidence="11" id="KW-0732">Signal</keyword>
<dbReference type="Pfam" id="PF07730">
    <property type="entry name" value="HisKA_3"/>
    <property type="match status" value="1"/>
</dbReference>
<dbReference type="PROSITE" id="PS50109">
    <property type="entry name" value="HIS_KIN"/>
    <property type="match status" value="1"/>
</dbReference>
<dbReference type="CDD" id="cd16917">
    <property type="entry name" value="HATPase_UhpB-NarQ-NarX-like"/>
    <property type="match status" value="1"/>
</dbReference>
<evidence type="ECO:0000256" key="3">
    <source>
        <dbReference type="ARBA" id="ARBA00022553"/>
    </source>
</evidence>
<dbReference type="InterPro" id="IPR005467">
    <property type="entry name" value="His_kinase_dom"/>
</dbReference>
<evidence type="ECO:0000256" key="10">
    <source>
        <dbReference type="SAM" id="Phobius"/>
    </source>
</evidence>
<comment type="caution">
    <text evidence="13">The sequence shown here is derived from an EMBL/GenBank/DDBJ whole genome shotgun (WGS) entry which is preliminary data.</text>
</comment>
<dbReference type="InterPro" id="IPR003594">
    <property type="entry name" value="HATPase_dom"/>
</dbReference>
<feature type="chain" id="PRO_5002134388" description="histidine kinase" evidence="11">
    <location>
        <begin position="22"/>
        <end position="664"/>
    </location>
</feature>
<organism evidence="13 14">
    <name type="scientific">Flavihumibacter solisilvae</name>
    <dbReference type="NCBI Taxonomy" id="1349421"/>
    <lineage>
        <taxon>Bacteria</taxon>
        <taxon>Pseudomonadati</taxon>
        <taxon>Bacteroidota</taxon>
        <taxon>Chitinophagia</taxon>
        <taxon>Chitinophagales</taxon>
        <taxon>Chitinophagaceae</taxon>
        <taxon>Flavihumibacter</taxon>
    </lineage>
</organism>
<evidence type="ECO:0000256" key="9">
    <source>
        <dbReference type="PROSITE-ProRule" id="PRU00339"/>
    </source>
</evidence>
<evidence type="ECO:0000259" key="12">
    <source>
        <dbReference type="PROSITE" id="PS50109"/>
    </source>
</evidence>
<dbReference type="AlphaFoldDB" id="A0A0C1IZT5"/>
<dbReference type="PROSITE" id="PS50005">
    <property type="entry name" value="TPR"/>
    <property type="match status" value="1"/>
</dbReference>
<dbReference type="PANTHER" id="PTHR24421">
    <property type="entry name" value="NITRATE/NITRITE SENSOR PROTEIN NARX-RELATED"/>
    <property type="match status" value="1"/>
</dbReference>
<dbReference type="EC" id="2.7.13.3" evidence="2"/>
<dbReference type="Proteomes" id="UP000031408">
    <property type="component" value="Unassembled WGS sequence"/>
</dbReference>
<keyword evidence="7" id="KW-0067">ATP-binding</keyword>
<accession>A0A0C1IZT5</accession>
<dbReference type="SUPFAM" id="SSF48452">
    <property type="entry name" value="TPR-like"/>
    <property type="match status" value="2"/>
</dbReference>
<dbReference type="RefSeq" id="WP_039136729.1">
    <property type="nucleotide sequence ID" value="NZ_JSVC01000002.1"/>
</dbReference>
<evidence type="ECO:0000256" key="2">
    <source>
        <dbReference type="ARBA" id="ARBA00012438"/>
    </source>
</evidence>
<reference evidence="13 14" key="1">
    <citation type="submission" date="2014-11" db="EMBL/GenBank/DDBJ databases">
        <title>Genome sequence of Flavihumibacter solisilvae 3-3.</title>
        <authorList>
            <person name="Zhou G."/>
            <person name="Li M."/>
            <person name="Wang G."/>
        </authorList>
    </citation>
    <scope>NUCLEOTIDE SEQUENCE [LARGE SCALE GENOMIC DNA]</scope>
    <source>
        <strain evidence="13 14">3-3</strain>
    </source>
</reference>
<evidence type="ECO:0000256" key="5">
    <source>
        <dbReference type="ARBA" id="ARBA00022741"/>
    </source>
</evidence>
<keyword evidence="8" id="KW-0902">Two-component regulatory system</keyword>
<dbReference type="Gene3D" id="3.30.565.10">
    <property type="entry name" value="Histidine kinase-like ATPase, C-terminal domain"/>
    <property type="match status" value="1"/>
</dbReference>
<protein>
    <recommendedName>
        <fullName evidence="2">histidine kinase</fullName>
        <ecNumber evidence="2">2.7.13.3</ecNumber>
    </recommendedName>
</protein>
<keyword evidence="9" id="KW-0802">TPR repeat</keyword>
<keyword evidence="14" id="KW-1185">Reference proteome</keyword>
<dbReference type="Pfam" id="PF13424">
    <property type="entry name" value="TPR_12"/>
    <property type="match status" value="1"/>
</dbReference>
<dbReference type="OrthoDB" id="617348at2"/>
<keyword evidence="4" id="KW-0808">Transferase</keyword>
<keyword evidence="5" id="KW-0547">Nucleotide-binding</keyword>
<dbReference type="Gene3D" id="1.25.40.10">
    <property type="entry name" value="Tetratricopeptide repeat domain"/>
    <property type="match status" value="2"/>
</dbReference>
<dbReference type="EMBL" id="JSVC01000002">
    <property type="protein sequence ID" value="KIC95999.1"/>
    <property type="molecule type" value="Genomic_DNA"/>
</dbReference>
<feature type="domain" description="Histidine kinase" evidence="12">
    <location>
        <begin position="557"/>
        <end position="644"/>
    </location>
</feature>
<evidence type="ECO:0000256" key="6">
    <source>
        <dbReference type="ARBA" id="ARBA00022777"/>
    </source>
</evidence>
<dbReference type="InterPro" id="IPR036890">
    <property type="entry name" value="HATPase_C_sf"/>
</dbReference>
<keyword evidence="10" id="KW-1133">Transmembrane helix</keyword>
<keyword evidence="6" id="KW-0418">Kinase</keyword>
<dbReference type="Gene3D" id="1.20.5.1930">
    <property type="match status" value="1"/>
</dbReference>
<dbReference type="PANTHER" id="PTHR24421:SF10">
    <property type="entry name" value="NITRATE_NITRITE SENSOR PROTEIN NARQ"/>
    <property type="match status" value="1"/>
</dbReference>
<evidence type="ECO:0000256" key="8">
    <source>
        <dbReference type="ARBA" id="ARBA00023012"/>
    </source>
</evidence>
<evidence type="ECO:0000256" key="11">
    <source>
        <dbReference type="SAM" id="SignalP"/>
    </source>
</evidence>
<evidence type="ECO:0000256" key="1">
    <source>
        <dbReference type="ARBA" id="ARBA00000085"/>
    </source>
</evidence>
<feature type="signal peptide" evidence="11">
    <location>
        <begin position="1"/>
        <end position="21"/>
    </location>
</feature>
<dbReference type="InterPro" id="IPR019734">
    <property type="entry name" value="TPR_rpt"/>
</dbReference>
<dbReference type="InterPro" id="IPR011990">
    <property type="entry name" value="TPR-like_helical_dom_sf"/>
</dbReference>